<keyword evidence="1" id="KW-1133">Transmembrane helix</keyword>
<evidence type="ECO:0000256" key="1">
    <source>
        <dbReference type="SAM" id="Phobius"/>
    </source>
</evidence>
<dbReference type="AlphaFoldDB" id="A0A0B8QDN5"/>
<accession>A0A0B8QDN5</accession>
<feature type="transmembrane region" description="Helical" evidence="1">
    <location>
        <begin position="12"/>
        <end position="33"/>
    </location>
</feature>
<reference evidence="2 3" key="1">
    <citation type="submission" date="2015-01" db="EMBL/GenBank/DDBJ databases">
        <title>Vibrio sp. C94 JCM 19241 whole genome shotgun sequence.</title>
        <authorList>
            <person name="Sawabe T."/>
            <person name="Meirelles P."/>
            <person name="Feng G."/>
            <person name="Sayaka M."/>
            <person name="Hattori M."/>
            <person name="Ohkuma M."/>
        </authorList>
    </citation>
    <scope>NUCLEOTIDE SEQUENCE [LARGE SCALE GENOMIC DNA]</scope>
    <source>
        <strain evidence="3">JCM 19241</strain>
    </source>
</reference>
<keyword evidence="1" id="KW-0472">Membrane</keyword>
<sequence length="100" mass="11014">MNEHGVALWNSPLTVVLTSLSGVAVGALLFNVLSHDGSTIRSNILRTLLVTNIAFLFLANWWAIRFSGAEVQLSKAFWIRILLALSGQPSAASCWRWRSC</sequence>
<dbReference type="STRING" id="1481914.JCM19241_1405"/>
<comment type="caution">
    <text evidence="2">The sequence shown here is derived from an EMBL/GenBank/DDBJ whole genome shotgun (WGS) entry which is preliminary data.</text>
</comment>
<gene>
    <name evidence="2" type="ORF">JCM19241_1405</name>
</gene>
<evidence type="ECO:0000313" key="3">
    <source>
        <dbReference type="Proteomes" id="UP000031666"/>
    </source>
</evidence>
<keyword evidence="1" id="KW-0812">Transmembrane</keyword>
<evidence type="ECO:0000313" key="2">
    <source>
        <dbReference type="EMBL" id="GAM75062.1"/>
    </source>
</evidence>
<proteinExistence type="predicted"/>
<reference evidence="2 3" key="2">
    <citation type="submission" date="2015-01" db="EMBL/GenBank/DDBJ databases">
        <authorList>
            <consortium name="NBRP consortium"/>
            <person name="Sawabe T."/>
            <person name="Meirelles P."/>
            <person name="Feng G."/>
            <person name="Sayaka M."/>
            <person name="Hattori M."/>
            <person name="Ohkuma M."/>
        </authorList>
    </citation>
    <scope>NUCLEOTIDE SEQUENCE [LARGE SCALE GENOMIC DNA]</scope>
    <source>
        <strain evidence="3">JCM 19241</strain>
    </source>
</reference>
<protein>
    <submittedName>
        <fullName evidence="2">Tetrathionate reductase subunit C</fullName>
    </submittedName>
</protein>
<feature type="transmembrane region" description="Helical" evidence="1">
    <location>
        <begin position="45"/>
        <end position="64"/>
    </location>
</feature>
<name>A0A0B8QDN5_9VIBR</name>
<dbReference type="Proteomes" id="UP000031666">
    <property type="component" value="Unassembled WGS sequence"/>
</dbReference>
<organism evidence="2 3">
    <name type="scientific">Vibrio ishigakensis</name>
    <dbReference type="NCBI Taxonomy" id="1481914"/>
    <lineage>
        <taxon>Bacteria</taxon>
        <taxon>Pseudomonadati</taxon>
        <taxon>Pseudomonadota</taxon>
        <taxon>Gammaproteobacteria</taxon>
        <taxon>Vibrionales</taxon>
        <taxon>Vibrionaceae</taxon>
        <taxon>Vibrio</taxon>
    </lineage>
</organism>
<dbReference type="EMBL" id="BBSC01000003">
    <property type="protein sequence ID" value="GAM75062.1"/>
    <property type="molecule type" value="Genomic_DNA"/>
</dbReference>